<name>A0ACB9LZ17_BAUVA</name>
<sequence>MALANRVLSSVTKTCGRLRFVALASTSHRLFFHKDSNSNSLLIKLLHVPNSSIKSTLDEQMCSLKSSEFSWEFLVTSLRSSSSEKARLVLEWILDKVLREKERDHGLFSELITLCGKLHNVPLAMHVFTSMEANGVKPTSLVFNSLINTCLFSNNVVTAFSLFEIMERSDSYKPDFHTYNIFISAFSKSGNVDAMLSWYSAKKTAGLGPDLQTFESLISGCVKSGNFETADRIYEEMMVSGIIPSITILENMLEGICKQKNLGQAEEFFKTVLVAGWEINDNMVEKLISLYIELKQVQKMEELLETMTKTAPITGVLSRIHCGIIGVYAMLDRLDDVEYAVGRMLKVGLSFTCADDVEKVICSYFRREADDRLDIFLECIKSCYMLTGSTYDLLIAGYRRAGLHDKVDIVMVDMKVAGFA</sequence>
<evidence type="ECO:0000313" key="1">
    <source>
        <dbReference type="EMBL" id="KAI4316156.1"/>
    </source>
</evidence>
<accession>A0ACB9LZ17</accession>
<comment type="caution">
    <text evidence="1">The sequence shown here is derived from an EMBL/GenBank/DDBJ whole genome shotgun (WGS) entry which is preliminary data.</text>
</comment>
<gene>
    <name evidence="1" type="ORF">L6164_024162</name>
</gene>
<organism evidence="1 2">
    <name type="scientific">Bauhinia variegata</name>
    <name type="common">Purple orchid tree</name>
    <name type="synonym">Phanera variegata</name>
    <dbReference type="NCBI Taxonomy" id="167791"/>
    <lineage>
        <taxon>Eukaryota</taxon>
        <taxon>Viridiplantae</taxon>
        <taxon>Streptophyta</taxon>
        <taxon>Embryophyta</taxon>
        <taxon>Tracheophyta</taxon>
        <taxon>Spermatophyta</taxon>
        <taxon>Magnoliopsida</taxon>
        <taxon>eudicotyledons</taxon>
        <taxon>Gunneridae</taxon>
        <taxon>Pentapetalae</taxon>
        <taxon>rosids</taxon>
        <taxon>fabids</taxon>
        <taxon>Fabales</taxon>
        <taxon>Fabaceae</taxon>
        <taxon>Cercidoideae</taxon>
        <taxon>Cercideae</taxon>
        <taxon>Bauhiniinae</taxon>
        <taxon>Bauhinia</taxon>
    </lineage>
</organism>
<evidence type="ECO:0000313" key="2">
    <source>
        <dbReference type="Proteomes" id="UP000828941"/>
    </source>
</evidence>
<reference evidence="1 2" key="1">
    <citation type="journal article" date="2022" name="DNA Res.">
        <title>Chromosomal-level genome assembly of the orchid tree Bauhinia variegata (Leguminosae; Cercidoideae) supports the allotetraploid origin hypothesis of Bauhinia.</title>
        <authorList>
            <person name="Zhong Y."/>
            <person name="Chen Y."/>
            <person name="Zheng D."/>
            <person name="Pang J."/>
            <person name="Liu Y."/>
            <person name="Luo S."/>
            <person name="Meng S."/>
            <person name="Qian L."/>
            <person name="Wei D."/>
            <person name="Dai S."/>
            <person name="Zhou R."/>
        </authorList>
    </citation>
    <scope>NUCLEOTIDE SEQUENCE [LARGE SCALE GENOMIC DNA]</scope>
    <source>
        <strain evidence="1">BV-YZ2020</strain>
    </source>
</reference>
<protein>
    <submittedName>
        <fullName evidence="1">Uncharacterized protein</fullName>
    </submittedName>
</protein>
<proteinExistence type="predicted"/>
<dbReference type="EMBL" id="CM039435">
    <property type="protein sequence ID" value="KAI4316156.1"/>
    <property type="molecule type" value="Genomic_DNA"/>
</dbReference>
<dbReference type="Proteomes" id="UP000828941">
    <property type="component" value="Chromosome 10"/>
</dbReference>
<keyword evidence="2" id="KW-1185">Reference proteome</keyword>